<dbReference type="Gene3D" id="3.30.1540.10">
    <property type="entry name" value="formyl-coa transferase, domain 3"/>
    <property type="match status" value="1"/>
</dbReference>
<comment type="caution">
    <text evidence="1">The sequence shown here is derived from an EMBL/GenBank/DDBJ whole genome shotgun (WGS) entry which is preliminary data.</text>
</comment>
<dbReference type="Gene3D" id="3.40.50.10540">
    <property type="entry name" value="Crotonobetainyl-coa:carnitine coa-transferase, domain 1"/>
    <property type="match status" value="1"/>
</dbReference>
<dbReference type="PANTHER" id="PTHR48228">
    <property type="entry name" value="SUCCINYL-COA--D-CITRAMALATE COA-TRANSFERASE"/>
    <property type="match status" value="1"/>
</dbReference>
<keyword evidence="2" id="KW-1185">Reference proteome</keyword>
<name>A0A2T0ZJV2_9ACTN</name>
<reference evidence="1 2" key="1">
    <citation type="submission" date="2018-03" db="EMBL/GenBank/DDBJ databases">
        <title>Genomic Encyclopedia of Archaeal and Bacterial Type Strains, Phase II (KMG-II): from individual species to whole genera.</title>
        <authorList>
            <person name="Goeker M."/>
        </authorList>
    </citation>
    <scope>NUCLEOTIDE SEQUENCE [LARGE SCALE GENOMIC DNA]</scope>
    <source>
        <strain evidence="1 2">DSM 100065</strain>
    </source>
</reference>
<dbReference type="Pfam" id="PF02515">
    <property type="entry name" value="CoA_transf_3"/>
    <property type="match status" value="1"/>
</dbReference>
<dbReference type="SUPFAM" id="SSF89796">
    <property type="entry name" value="CoA-transferase family III (CaiB/BaiF)"/>
    <property type="match status" value="1"/>
</dbReference>
<proteinExistence type="predicted"/>
<dbReference type="EMBL" id="PVUE01000021">
    <property type="protein sequence ID" value="PRZ36587.1"/>
    <property type="molecule type" value="Genomic_DNA"/>
</dbReference>
<dbReference type="InterPro" id="IPR003673">
    <property type="entry name" value="CoA-Trfase_fam_III"/>
</dbReference>
<protein>
    <submittedName>
        <fullName evidence="1">Formyl-CoA transferase</fullName>
    </submittedName>
</protein>
<dbReference type="GO" id="GO:0016740">
    <property type="term" value="F:transferase activity"/>
    <property type="evidence" value="ECO:0007669"/>
    <property type="project" value="UniProtKB-KW"/>
</dbReference>
<organism evidence="1 2">
    <name type="scientific">Antricoccus suffuscus</name>
    <dbReference type="NCBI Taxonomy" id="1629062"/>
    <lineage>
        <taxon>Bacteria</taxon>
        <taxon>Bacillati</taxon>
        <taxon>Actinomycetota</taxon>
        <taxon>Actinomycetes</taxon>
        <taxon>Geodermatophilales</taxon>
        <taxon>Antricoccaceae</taxon>
        <taxon>Antricoccus</taxon>
    </lineage>
</organism>
<sequence>MTSMFDGLKVIDCASYIAAPAAATILSDFGADVIKVESPGEGDPDRTMGYLPGMPKSEHNFAWMLDNRNKRSLALDLSTADGQAVLADLVGQADVFITNLPLAVRSRLGIGYETLSAHNDQLIYASFTGYGERGDEVAKPGFDMTAYWARSGIMDATRAHAGATPGRAPSGMGDHPSAMTLFASIVMALYQRERTKKGTLVQSSLLANGAWANAVMAQAALTGAQFIPRPPREHGANALSNHYRCQDGKWLILTALNEPRQWPLLVECLGLSDLLSDPRFETRADRHERSAELIKIFDDAFATKDQAQWRTILTEKGIVFEVVAESADIPNDQQMLANGVIVPFESGEMMTVANPINVGGVDKITPRYPPELGEHSDEVLREIGYDADRLAKLRASGTIV</sequence>
<evidence type="ECO:0000313" key="1">
    <source>
        <dbReference type="EMBL" id="PRZ36587.1"/>
    </source>
</evidence>
<dbReference type="InterPro" id="IPR044855">
    <property type="entry name" value="CoA-Trfase_III_dom3_sf"/>
</dbReference>
<dbReference type="InterPro" id="IPR050509">
    <property type="entry name" value="CoA-transferase_III"/>
</dbReference>
<dbReference type="Proteomes" id="UP000237752">
    <property type="component" value="Unassembled WGS sequence"/>
</dbReference>
<gene>
    <name evidence="1" type="ORF">CLV47_12123</name>
</gene>
<dbReference type="InterPro" id="IPR023606">
    <property type="entry name" value="CoA-Trfase_III_dom_1_sf"/>
</dbReference>
<keyword evidence="1" id="KW-0808">Transferase</keyword>
<dbReference type="PANTHER" id="PTHR48228:SF2">
    <property type="entry name" value="E-CINNAMOYL-COA:R-PHENYLLACTATE COA TRANSFERASE LARGE SUBUNIT"/>
    <property type="match status" value="1"/>
</dbReference>
<dbReference type="AlphaFoldDB" id="A0A2T0ZJV2"/>
<accession>A0A2T0ZJV2</accession>
<evidence type="ECO:0000313" key="2">
    <source>
        <dbReference type="Proteomes" id="UP000237752"/>
    </source>
</evidence>